<keyword evidence="2" id="KW-1185">Reference proteome</keyword>
<evidence type="ECO:0000313" key="2">
    <source>
        <dbReference type="Proteomes" id="UP000827872"/>
    </source>
</evidence>
<dbReference type="Proteomes" id="UP000827872">
    <property type="component" value="Linkage Group LG16"/>
</dbReference>
<name>A0ACB8EDZ1_9SAUR</name>
<sequence>MLILFLILVAQVFLEAVLISACNSFLLGNMSRVKDKWMMTQRSGRQTELSGTKQERLHLSQQTREKHCAKSQDGCCTKCPRGKYLKDCTCETCGDETFLEFESSQGSCLPCLECIFDAHQVVEKKCTPEQNRVCGCQRGYYRINDNDADPTDFNCQLCTDSCVTLNRQIQTNCSEYSDTVCGNCLPGFSLQGNECQNRQGRSREGQNCSKTSHITWKFCALSFPSCGLLPWQTIEVLTVPYDMFDLLPYRMTSDGPENIGIHTRVNSTCIDALLAIAGTSTSPKHKSEEPMEFASSSDPSQVPAGLLQADPSPHRLLLQGRKMYSIIDTVPVRRWKELMRGLGLRDGEIEAVEVEHTQLREQQYEMLKRWWQQQGATMDAIFAVLEDMHLGGCAQELREQLQPSNMLPGL</sequence>
<protein>
    <submittedName>
        <fullName evidence="1">Uncharacterized protein</fullName>
    </submittedName>
</protein>
<reference evidence="1" key="1">
    <citation type="submission" date="2021-08" db="EMBL/GenBank/DDBJ databases">
        <title>The first chromosome-level gecko genome reveals the dynamic sex chromosomes of Neotropical dwarf geckos (Sphaerodactylidae: Sphaerodactylus).</title>
        <authorList>
            <person name="Pinto B.J."/>
            <person name="Keating S.E."/>
            <person name="Gamble T."/>
        </authorList>
    </citation>
    <scope>NUCLEOTIDE SEQUENCE</scope>
    <source>
        <strain evidence="1">TG3544</strain>
    </source>
</reference>
<accession>A0ACB8EDZ1</accession>
<organism evidence="1 2">
    <name type="scientific">Sphaerodactylus townsendi</name>
    <dbReference type="NCBI Taxonomy" id="933632"/>
    <lineage>
        <taxon>Eukaryota</taxon>
        <taxon>Metazoa</taxon>
        <taxon>Chordata</taxon>
        <taxon>Craniata</taxon>
        <taxon>Vertebrata</taxon>
        <taxon>Euteleostomi</taxon>
        <taxon>Lepidosauria</taxon>
        <taxon>Squamata</taxon>
        <taxon>Bifurcata</taxon>
        <taxon>Gekkota</taxon>
        <taxon>Sphaerodactylidae</taxon>
        <taxon>Sphaerodactylus</taxon>
    </lineage>
</organism>
<gene>
    <name evidence="1" type="ORF">K3G42_008617</name>
</gene>
<comment type="caution">
    <text evidence="1">The sequence shown here is derived from an EMBL/GenBank/DDBJ whole genome shotgun (WGS) entry which is preliminary data.</text>
</comment>
<dbReference type="EMBL" id="CM037629">
    <property type="protein sequence ID" value="KAH7990568.1"/>
    <property type="molecule type" value="Genomic_DNA"/>
</dbReference>
<proteinExistence type="predicted"/>
<evidence type="ECO:0000313" key="1">
    <source>
        <dbReference type="EMBL" id="KAH7990568.1"/>
    </source>
</evidence>